<dbReference type="InterPro" id="IPR003172">
    <property type="entry name" value="ML_dom"/>
</dbReference>
<dbReference type="InterPro" id="IPR039670">
    <property type="entry name" value="NPC2-like"/>
</dbReference>
<dbReference type="InterPro" id="IPR014756">
    <property type="entry name" value="Ig_E-set"/>
</dbReference>
<evidence type="ECO:0000256" key="3">
    <source>
        <dbReference type="ARBA" id="ARBA00022525"/>
    </source>
</evidence>
<evidence type="ECO:0000256" key="1">
    <source>
        <dbReference type="ARBA" id="ARBA00004613"/>
    </source>
</evidence>
<evidence type="ECO:0000313" key="7">
    <source>
        <dbReference type="Proteomes" id="UP000837857"/>
    </source>
</evidence>
<dbReference type="Proteomes" id="UP000837857">
    <property type="component" value="Chromosome 16"/>
</dbReference>
<dbReference type="SMART" id="SM00737">
    <property type="entry name" value="ML"/>
    <property type="match status" value="1"/>
</dbReference>
<dbReference type="PANTHER" id="PTHR11306:SF68">
    <property type="entry name" value="NPC INTRACELLULAR CHOLESTEROL TRANSPORTER 2"/>
    <property type="match status" value="1"/>
</dbReference>
<comment type="similarity">
    <text evidence="2">Belongs to the NPC2 family.</text>
</comment>
<evidence type="ECO:0000256" key="2">
    <source>
        <dbReference type="ARBA" id="ARBA00006370"/>
    </source>
</evidence>
<evidence type="ECO:0000256" key="4">
    <source>
        <dbReference type="SAM" id="SignalP"/>
    </source>
</evidence>
<keyword evidence="7" id="KW-1185">Reference proteome</keyword>
<dbReference type="PANTHER" id="PTHR11306">
    <property type="entry name" value="NIEMANN PICK TYPE C2 PROTEIN NPC2-RELATED"/>
    <property type="match status" value="1"/>
</dbReference>
<dbReference type="Pfam" id="PF02221">
    <property type="entry name" value="E1_DerP2_DerF2"/>
    <property type="match status" value="1"/>
</dbReference>
<dbReference type="SUPFAM" id="SSF81296">
    <property type="entry name" value="E set domains"/>
    <property type="match status" value="1"/>
</dbReference>
<dbReference type="EMBL" id="OW152828">
    <property type="protein sequence ID" value="CAH2045307.1"/>
    <property type="molecule type" value="Genomic_DNA"/>
</dbReference>
<accession>A0ABN8I496</accession>
<feature type="non-terminal residue" evidence="6">
    <location>
        <position position="165"/>
    </location>
</feature>
<feature type="domain" description="MD-2-related lipid-recognition" evidence="5">
    <location>
        <begin position="28"/>
        <end position="158"/>
    </location>
</feature>
<feature type="signal peptide" evidence="4">
    <location>
        <begin position="1"/>
        <end position="21"/>
    </location>
</feature>
<keyword evidence="3" id="KW-0964">Secreted</keyword>
<evidence type="ECO:0000313" key="6">
    <source>
        <dbReference type="EMBL" id="CAH2045307.1"/>
    </source>
</evidence>
<organism evidence="6 7">
    <name type="scientific">Iphiclides podalirius</name>
    <name type="common">scarce swallowtail</name>
    <dbReference type="NCBI Taxonomy" id="110791"/>
    <lineage>
        <taxon>Eukaryota</taxon>
        <taxon>Metazoa</taxon>
        <taxon>Ecdysozoa</taxon>
        <taxon>Arthropoda</taxon>
        <taxon>Hexapoda</taxon>
        <taxon>Insecta</taxon>
        <taxon>Pterygota</taxon>
        <taxon>Neoptera</taxon>
        <taxon>Endopterygota</taxon>
        <taxon>Lepidoptera</taxon>
        <taxon>Glossata</taxon>
        <taxon>Ditrysia</taxon>
        <taxon>Papilionoidea</taxon>
        <taxon>Papilionidae</taxon>
        <taxon>Papilioninae</taxon>
        <taxon>Iphiclides</taxon>
    </lineage>
</organism>
<evidence type="ECO:0000259" key="5">
    <source>
        <dbReference type="SMART" id="SM00737"/>
    </source>
</evidence>
<dbReference type="Gene3D" id="2.60.40.770">
    <property type="match status" value="1"/>
</dbReference>
<keyword evidence="4" id="KW-0732">Signal</keyword>
<reference evidence="6" key="1">
    <citation type="submission" date="2022-03" db="EMBL/GenBank/DDBJ databases">
        <authorList>
            <person name="Martin H S."/>
        </authorList>
    </citation>
    <scope>NUCLEOTIDE SEQUENCE</scope>
</reference>
<comment type="subcellular location">
    <subcellularLocation>
        <location evidence="1">Secreted</location>
    </subcellularLocation>
</comment>
<sequence>MKHAYNVGFVFISLSIIFVLGETNVTPSEQCQGQNFDNLSERIQIIPCRKTGCKLQKGTNTTVIFKFKPDQEVKTLVNDVYADIGGIPLPFIGVTGVSACPQVTRSDGSPAPCPLAAGEEYTYTNVFPIESFYPSVKLRVHWALLDGDKKIICFEVPAVITPPKH</sequence>
<proteinExistence type="inferred from homology"/>
<protein>
    <recommendedName>
        <fullName evidence="5">MD-2-related lipid-recognition domain-containing protein</fullName>
    </recommendedName>
</protein>
<gene>
    <name evidence="6" type="ORF">IPOD504_LOCUS5016</name>
</gene>
<feature type="chain" id="PRO_5046100746" description="MD-2-related lipid-recognition domain-containing protein" evidence="4">
    <location>
        <begin position="22"/>
        <end position="165"/>
    </location>
</feature>
<name>A0ABN8I496_9NEOP</name>